<dbReference type="GO" id="GO:0003697">
    <property type="term" value="F:single-stranded DNA binding"/>
    <property type="evidence" value="ECO:0007669"/>
    <property type="project" value="TreeGrafter"/>
</dbReference>
<dbReference type="GO" id="GO:0000150">
    <property type="term" value="F:DNA strand exchange activity"/>
    <property type="evidence" value="ECO:0007669"/>
    <property type="project" value="InterPro"/>
</dbReference>
<dbReference type="GO" id="GO:0003690">
    <property type="term" value="F:double-stranded DNA binding"/>
    <property type="evidence" value="ECO:0007669"/>
    <property type="project" value="TreeGrafter"/>
</dbReference>
<dbReference type="OMA" id="ANPMKPV"/>
<keyword evidence="4" id="KW-0067">ATP-binding</keyword>
<dbReference type="PIRSF" id="PIRSF005856">
    <property type="entry name" value="Rad51"/>
    <property type="match status" value="1"/>
</dbReference>
<keyword evidence="5" id="KW-0238">DNA-binding</keyword>
<dbReference type="InterPro" id="IPR011940">
    <property type="entry name" value="Dmc1"/>
</dbReference>
<keyword evidence="6" id="KW-0539">Nucleus</keyword>
<sequence length="344" mass="37621">MSRAESATPVQEEANEELVQDFDEIDKLAELAVAAADIKKMKDAGYYTVSSVLMRTKKALCEVKGLSEPKIDKIRDAALKLFGAGFITGTEARQKRMNVYNVSTGSQALNEIIGGGIETGSITEAFGEFRCGKTQLSHTLCVTAQLPTEMGGGNGRVAFIDTENTFRPERIMEICARFDLNADDVLDNILVARAYTSEHQCELLDHVAARMAADRFALLIVDSATALFRVDFTGRGELATRQQKLNQFLSSLTKIAEQFNVAVWITNQVMSTPDAMAFAADKKPIGGKRCSAQTTFTNIHMNRELALRKGRGEQRICKIFDSPMFAETEATFAIGEGGVCDASD</sequence>
<dbReference type="PROSITE" id="PS50162">
    <property type="entry name" value="RECA_2"/>
    <property type="match status" value="1"/>
</dbReference>
<dbReference type="STRING" id="2769.R7QC09"/>
<dbReference type="OrthoDB" id="10251254at2759"/>
<dbReference type="FunFam" id="3.40.50.300:FF:000239">
    <property type="entry name" value="Meiotic recombination protein DMC1"/>
    <property type="match status" value="1"/>
</dbReference>
<keyword evidence="7" id="KW-0469">Meiosis</keyword>
<dbReference type="InterPro" id="IPR010995">
    <property type="entry name" value="DNA_repair_Rad51/TF_NusA_a-hlx"/>
</dbReference>
<dbReference type="SUPFAM" id="SSF47794">
    <property type="entry name" value="Rad51 N-terminal domain-like"/>
    <property type="match status" value="1"/>
</dbReference>
<dbReference type="NCBIfam" id="TIGR02238">
    <property type="entry name" value="recomb_DMC1"/>
    <property type="match status" value="1"/>
</dbReference>
<dbReference type="Pfam" id="PF08423">
    <property type="entry name" value="Rad51"/>
    <property type="match status" value="1"/>
</dbReference>
<dbReference type="PANTHER" id="PTHR22942">
    <property type="entry name" value="RECA/RAD51/RADA DNA STRAND-PAIRING FAMILY MEMBER"/>
    <property type="match status" value="1"/>
</dbReference>
<evidence type="ECO:0000256" key="8">
    <source>
        <dbReference type="ARBA" id="ARBA00023306"/>
    </source>
</evidence>
<organism evidence="10 11">
    <name type="scientific">Chondrus crispus</name>
    <name type="common">Carrageen Irish moss</name>
    <name type="synonym">Polymorpha crispa</name>
    <dbReference type="NCBI Taxonomy" id="2769"/>
    <lineage>
        <taxon>Eukaryota</taxon>
        <taxon>Rhodophyta</taxon>
        <taxon>Florideophyceae</taxon>
        <taxon>Rhodymeniophycidae</taxon>
        <taxon>Gigartinales</taxon>
        <taxon>Gigartinaceae</taxon>
        <taxon>Chondrus</taxon>
    </lineage>
</organism>
<evidence type="ECO:0000256" key="2">
    <source>
        <dbReference type="ARBA" id="ARBA00008897"/>
    </source>
</evidence>
<dbReference type="RefSeq" id="XP_005714780.1">
    <property type="nucleotide sequence ID" value="XM_005714723.1"/>
</dbReference>
<dbReference type="NCBIfam" id="NF003301">
    <property type="entry name" value="PRK04301.1"/>
    <property type="match status" value="1"/>
</dbReference>
<dbReference type="Gene3D" id="3.40.50.300">
    <property type="entry name" value="P-loop containing nucleotide triphosphate hydrolases"/>
    <property type="match status" value="1"/>
</dbReference>
<dbReference type="SUPFAM" id="SSF52540">
    <property type="entry name" value="P-loop containing nucleoside triphosphate hydrolases"/>
    <property type="match status" value="1"/>
</dbReference>
<evidence type="ECO:0000256" key="3">
    <source>
        <dbReference type="ARBA" id="ARBA00022741"/>
    </source>
</evidence>
<evidence type="ECO:0000256" key="6">
    <source>
        <dbReference type="ARBA" id="ARBA00023242"/>
    </source>
</evidence>
<proteinExistence type="inferred from homology"/>
<evidence type="ECO:0000313" key="11">
    <source>
        <dbReference type="Proteomes" id="UP000012073"/>
    </source>
</evidence>
<gene>
    <name evidence="10" type="ORF">CHC_T00003532001</name>
</gene>
<comment type="similarity">
    <text evidence="2">Belongs to the RecA family. DMC1 subfamily.</text>
</comment>
<dbReference type="GO" id="GO:0005524">
    <property type="term" value="F:ATP binding"/>
    <property type="evidence" value="ECO:0007669"/>
    <property type="project" value="UniProtKB-KW"/>
</dbReference>
<evidence type="ECO:0000313" key="10">
    <source>
        <dbReference type="EMBL" id="CDF34961.1"/>
    </source>
</evidence>
<dbReference type="InterPro" id="IPR013632">
    <property type="entry name" value="Rad51_C"/>
</dbReference>
<evidence type="ECO:0000256" key="7">
    <source>
        <dbReference type="ARBA" id="ARBA00023254"/>
    </source>
</evidence>
<evidence type="ECO:0000256" key="1">
    <source>
        <dbReference type="ARBA" id="ARBA00004123"/>
    </source>
</evidence>
<protein>
    <recommendedName>
        <fullName evidence="9">RecA family profile 1 domain-containing protein</fullName>
    </recommendedName>
</protein>
<dbReference type="GO" id="GO:0000730">
    <property type="term" value="P:DNA recombinase assembly"/>
    <property type="evidence" value="ECO:0007669"/>
    <property type="project" value="TreeGrafter"/>
</dbReference>
<keyword evidence="8" id="KW-0131">Cell cycle</keyword>
<name>R7QC09_CHOCR</name>
<dbReference type="PhylomeDB" id="R7QC09"/>
<dbReference type="InterPro" id="IPR016467">
    <property type="entry name" value="DNA_recomb/repair_RecA-like"/>
</dbReference>
<dbReference type="AlphaFoldDB" id="R7QC09"/>
<dbReference type="GO" id="GO:0140664">
    <property type="term" value="F:ATP-dependent DNA damage sensor activity"/>
    <property type="evidence" value="ECO:0007669"/>
    <property type="project" value="InterPro"/>
</dbReference>
<dbReference type="GO" id="GO:0000794">
    <property type="term" value="C:condensed nuclear chromosome"/>
    <property type="evidence" value="ECO:0007669"/>
    <property type="project" value="TreeGrafter"/>
</dbReference>
<dbReference type="PANTHER" id="PTHR22942:SF30">
    <property type="entry name" value="MEIOTIC RECOMBINATION PROTEIN DMC1_LIM15 HOMOLOG"/>
    <property type="match status" value="1"/>
</dbReference>
<dbReference type="Gene3D" id="1.10.150.20">
    <property type="entry name" value="5' to 3' exonuclease, C-terminal subdomain"/>
    <property type="match status" value="1"/>
</dbReference>
<keyword evidence="11" id="KW-1185">Reference proteome</keyword>
<evidence type="ECO:0000256" key="5">
    <source>
        <dbReference type="ARBA" id="ARBA00023125"/>
    </source>
</evidence>
<dbReference type="Proteomes" id="UP000012073">
    <property type="component" value="Unassembled WGS sequence"/>
</dbReference>
<evidence type="ECO:0000256" key="4">
    <source>
        <dbReference type="ARBA" id="ARBA00022840"/>
    </source>
</evidence>
<dbReference type="GO" id="GO:0070192">
    <property type="term" value="P:chromosome organization involved in meiotic cell cycle"/>
    <property type="evidence" value="ECO:0007669"/>
    <property type="project" value="TreeGrafter"/>
</dbReference>
<dbReference type="Gramene" id="CDF34961">
    <property type="protein sequence ID" value="CDF34961"/>
    <property type="gene ID" value="CHC_T00003532001"/>
</dbReference>
<accession>R7QC09</accession>
<dbReference type="GO" id="GO:0007131">
    <property type="term" value="P:reciprocal meiotic recombination"/>
    <property type="evidence" value="ECO:0007669"/>
    <property type="project" value="InterPro"/>
</dbReference>
<dbReference type="EMBL" id="HG001711">
    <property type="protein sequence ID" value="CDF34961.1"/>
    <property type="molecule type" value="Genomic_DNA"/>
</dbReference>
<evidence type="ECO:0000259" key="9">
    <source>
        <dbReference type="PROSITE" id="PS50162"/>
    </source>
</evidence>
<dbReference type="InterPro" id="IPR027417">
    <property type="entry name" value="P-loop_NTPase"/>
</dbReference>
<reference evidence="11" key="1">
    <citation type="journal article" date="2013" name="Proc. Natl. Acad. Sci. U.S.A.">
        <title>Genome structure and metabolic features in the red seaweed Chondrus crispus shed light on evolution of the Archaeplastida.</title>
        <authorList>
            <person name="Collen J."/>
            <person name="Porcel B."/>
            <person name="Carre W."/>
            <person name="Ball S.G."/>
            <person name="Chaparro C."/>
            <person name="Tonon T."/>
            <person name="Barbeyron T."/>
            <person name="Michel G."/>
            <person name="Noel B."/>
            <person name="Valentin K."/>
            <person name="Elias M."/>
            <person name="Artiguenave F."/>
            <person name="Arun A."/>
            <person name="Aury J.M."/>
            <person name="Barbosa-Neto J.F."/>
            <person name="Bothwell J.H."/>
            <person name="Bouget F.Y."/>
            <person name="Brillet L."/>
            <person name="Cabello-Hurtado F."/>
            <person name="Capella-Gutierrez S."/>
            <person name="Charrier B."/>
            <person name="Cladiere L."/>
            <person name="Cock J.M."/>
            <person name="Coelho S.M."/>
            <person name="Colleoni C."/>
            <person name="Czjzek M."/>
            <person name="Da Silva C."/>
            <person name="Delage L."/>
            <person name="Denoeud F."/>
            <person name="Deschamps P."/>
            <person name="Dittami S.M."/>
            <person name="Gabaldon T."/>
            <person name="Gachon C.M."/>
            <person name="Groisillier A."/>
            <person name="Herve C."/>
            <person name="Jabbari K."/>
            <person name="Katinka M."/>
            <person name="Kloareg B."/>
            <person name="Kowalczyk N."/>
            <person name="Labadie K."/>
            <person name="Leblanc C."/>
            <person name="Lopez P.J."/>
            <person name="McLachlan D.H."/>
            <person name="Meslet-Cladiere L."/>
            <person name="Moustafa A."/>
            <person name="Nehr Z."/>
            <person name="Nyvall Collen P."/>
            <person name="Panaud O."/>
            <person name="Partensky F."/>
            <person name="Poulain J."/>
            <person name="Rensing S.A."/>
            <person name="Rousvoal S."/>
            <person name="Samson G."/>
            <person name="Symeonidi A."/>
            <person name="Weissenbach J."/>
            <person name="Zambounis A."/>
            <person name="Wincker P."/>
            <person name="Boyen C."/>
        </authorList>
    </citation>
    <scope>NUCLEOTIDE SEQUENCE [LARGE SCALE GENOMIC DNA]</scope>
    <source>
        <strain evidence="11">cv. Stackhouse</strain>
    </source>
</reference>
<dbReference type="KEGG" id="ccp:CHC_T00003532001"/>
<comment type="subcellular location">
    <subcellularLocation>
        <location evidence="1">Nucleus</location>
    </subcellularLocation>
</comment>
<dbReference type="GO" id="GO:0042148">
    <property type="term" value="P:DNA strand invasion"/>
    <property type="evidence" value="ECO:0007669"/>
    <property type="project" value="TreeGrafter"/>
</dbReference>
<dbReference type="GeneID" id="17322495"/>
<dbReference type="InterPro" id="IPR020588">
    <property type="entry name" value="RecA_ATP-bd"/>
</dbReference>
<feature type="domain" description="RecA family profile 1" evidence="9">
    <location>
        <begin position="98"/>
        <end position="269"/>
    </location>
</feature>
<keyword evidence="3" id="KW-0547">Nucleotide-binding</keyword>
<dbReference type="GO" id="GO:0006312">
    <property type="term" value="P:mitotic recombination"/>
    <property type="evidence" value="ECO:0007669"/>
    <property type="project" value="TreeGrafter"/>
</dbReference>